<evidence type="ECO:0000313" key="2">
    <source>
        <dbReference type="EMBL" id="GLS28023.1"/>
    </source>
</evidence>
<dbReference type="Proteomes" id="UP001156870">
    <property type="component" value="Unassembled WGS sequence"/>
</dbReference>
<dbReference type="SUPFAM" id="SSF63817">
    <property type="entry name" value="Sortase"/>
    <property type="match status" value="1"/>
</dbReference>
<keyword evidence="3" id="KW-1185">Reference proteome</keyword>
<protein>
    <recommendedName>
        <fullName evidence="4">Class GN sortase</fullName>
    </recommendedName>
</protein>
<organism evidence="2 3">
    <name type="scientific">Marinibactrum halimedae</name>
    <dbReference type="NCBI Taxonomy" id="1444977"/>
    <lineage>
        <taxon>Bacteria</taxon>
        <taxon>Pseudomonadati</taxon>
        <taxon>Pseudomonadota</taxon>
        <taxon>Gammaproteobacteria</taxon>
        <taxon>Cellvibrionales</taxon>
        <taxon>Cellvibrionaceae</taxon>
        <taxon>Marinibactrum</taxon>
    </lineage>
</organism>
<dbReference type="InterPro" id="IPR023365">
    <property type="entry name" value="Sortase_dom-sf"/>
</dbReference>
<keyword evidence="1" id="KW-0378">Hydrolase</keyword>
<dbReference type="Pfam" id="PF04203">
    <property type="entry name" value="Sortase"/>
    <property type="match status" value="1"/>
</dbReference>
<accession>A0AA37WP11</accession>
<dbReference type="InterPro" id="IPR022445">
    <property type="entry name" value="Sortase_proteobact_type"/>
</dbReference>
<gene>
    <name evidence="2" type="ORF">GCM10007877_37420</name>
</gene>
<evidence type="ECO:0008006" key="4">
    <source>
        <dbReference type="Google" id="ProtNLM"/>
    </source>
</evidence>
<dbReference type="CDD" id="cd05828">
    <property type="entry name" value="Sortase_D_1"/>
    <property type="match status" value="1"/>
</dbReference>
<dbReference type="Gene3D" id="2.40.260.10">
    <property type="entry name" value="Sortase"/>
    <property type="match status" value="1"/>
</dbReference>
<evidence type="ECO:0000256" key="1">
    <source>
        <dbReference type="ARBA" id="ARBA00022801"/>
    </source>
</evidence>
<dbReference type="AlphaFoldDB" id="A0AA37WP11"/>
<dbReference type="InterPro" id="IPR005754">
    <property type="entry name" value="Sortase"/>
</dbReference>
<evidence type="ECO:0000313" key="3">
    <source>
        <dbReference type="Proteomes" id="UP001156870"/>
    </source>
</evidence>
<dbReference type="GO" id="GO:0016787">
    <property type="term" value="F:hydrolase activity"/>
    <property type="evidence" value="ECO:0007669"/>
    <property type="project" value="UniProtKB-KW"/>
</dbReference>
<dbReference type="InterPro" id="IPR041999">
    <property type="entry name" value="Sortase_D_1"/>
</dbReference>
<proteinExistence type="predicted"/>
<dbReference type="EMBL" id="BSPD01000095">
    <property type="protein sequence ID" value="GLS28023.1"/>
    <property type="molecule type" value="Genomic_DNA"/>
</dbReference>
<comment type="caution">
    <text evidence="2">The sequence shown here is derived from an EMBL/GenBank/DDBJ whole genome shotgun (WGS) entry which is preliminary data.</text>
</comment>
<reference evidence="2 3" key="1">
    <citation type="journal article" date="2014" name="Int. J. Syst. Evol. Microbiol.">
        <title>Complete genome sequence of Corynebacterium casei LMG S-19264T (=DSM 44701T), isolated from a smear-ripened cheese.</title>
        <authorList>
            <consortium name="US DOE Joint Genome Institute (JGI-PGF)"/>
            <person name="Walter F."/>
            <person name="Albersmeier A."/>
            <person name="Kalinowski J."/>
            <person name="Ruckert C."/>
        </authorList>
    </citation>
    <scope>NUCLEOTIDE SEQUENCE [LARGE SCALE GENOMIC DNA]</scope>
    <source>
        <strain evidence="2 3">NBRC 110095</strain>
    </source>
</reference>
<dbReference type="NCBIfam" id="TIGR03784">
    <property type="entry name" value="marine_sortase"/>
    <property type="match status" value="1"/>
</dbReference>
<name>A0AA37WP11_9GAMM</name>
<sequence length="240" mass="27582">MLYRHQISTLLMLTLLFCALLCWGHALWIHSKAQLAQYLIHNAWQKTIAAPLYENSEVNLSSLPIMPLPPQKPWRWADTWPVARLVSKQHNIDWVVLHGVHGQSLAFGPGLMVNPFSHHRHGHYTQNVFDASPVIAGHRDTHFKFLKNIEMGDELFLQNKSGDWRTYTVTNMVVVDSHNRRLSTARHPQSLLLVTCYPFDAFDQGGSLRYVVELEMEQSKATLVSSHRRLDMDGYTGIEF</sequence>